<dbReference type="InterPro" id="IPR052203">
    <property type="entry name" value="GHMP_Kinase-Related"/>
</dbReference>
<dbReference type="InterPro" id="IPR014606">
    <property type="entry name" value="Heptose_7-P_kinase"/>
</dbReference>
<dbReference type="InterPro" id="IPR001174">
    <property type="entry name" value="HddA/FKP"/>
</dbReference>
<dbReference type="EMBL" id="CP044328">
    <property type="protein sequence ID" value="QGM92735.1"/>
    <property type="molecule type" value="Genomic_DNA"/>
</dbReference>
<sequence length="358" mass="38132">MIDLQAALLRQNGDARITRARAPLRLGLAGGGTDLSAYCQRFGGAILNVTIDRHAYAFISDRSDGKTSFTALDIGKEETLDPECAMSGDAALLLHQGVYRRMVRDFLGGEAPPLSIQTTVDAPAGSGLGSSSALVVALVEAFRARYALPLGRYEIAHLAWEIERVDLALAGGRQDQYAAAFGGVNFIEFLPDDRVIVNPLRLVPGAIEEVESSIVVCFTGQSRSSHDIIVQQASGVSAEDDQAIEAMHQLKSDAHEMKLAFVHGDIRAMAEVLSRSWLAKRRTASGISNETIDRLQAIAADNGALAGKISGAGGGGFMMFIVRPEDRRRLIVALRAAGGDAEAVAFTHLGSVTWTATT</sequence>
<proteinExistence type="inferred from homology"/>
<keyword evidence="2" id="KW-0547">Nucleotide-binding</keyword>
<dbReference type="InterPro" id="IPR036554">
    <property type="entry name" value="GHMP_kinase_C_sf"/>
</dbReference>
<evidence type="ECO:0000313" key="8">
    <source>
        <dbReference type="EMBL" id="QGM92735.1"/>
    </source>
</evidence>
<evidence type="ECO:0000256" key="2">
    <source>
        <dbReference type="ARBA" id="ARBA00022741"/>
    </source>
</evidence>
<evidence type="ECO:0000259" key="7">
    <source>
        <dbReference type="Pfam" id="PF08544"/>
    </source>
</evidence>
<feature type="domain" description="GHMP kinase C-terminal" evidence="7">
    <location>
        <begin position="260"/>
        <end position="338"/>
    </location>
</feature>
<dbReference type="Proteomes" id="UP000424673">
    <property type="component" value="Chromosome"/>
</dbReference>
<dbReference type="PRINTS" id="PR00960">
    <property type="entry name" value="LMBPPROTEIN"/>
</dbReference>
<evidence type="ECO:0000256" key="1">
    <source>
        <dbReference type="ARBA" id="ARBA00022679"/>
    </source>
</evidence>
<dbReference type="InterPro" id="IPR006204">
    <property type="entry name" value="GHMP_kinase_N_dom"/>
</dbReference>
<gene>
    <name evidence="8" type="ORF">F7D13_01105</name>
</gene>
<keyword evidence="4" id="KW-0067">ATP-binding</keyword>
<dbReference type="RefSeq" id="WP_154450693.1">
    <property type="nucleotide sequence ID" value="NZ_CP044328.1"/>
</dbReference>
<dbReference type="SUPFAM" id="SSF54211">
    <property type="entry name" value="Ribosomal protein S5 domain 2-like"/>
    <property type="match status" value="1"/>
</dbReference>
<reference evidence="8 9" key="2">
    <citation type="journal article" date="2021" name="AMB Express">
        <title>Isolation and characterisation of Methylocystis spp. for poly-3-hydroxybutyrate production using waste methane feedstocks.</title>
        <authorList>
            <person name="Rumah B.L."/>
            <person name="Stead C.E."/>
            <person name="Claxton Stevens B.H."/>
            <person name="Minton N.P."/>
            <person name="Grosse-Honebrink A."/>
            <person name="Zhang Y."/>
        </authorList>
    </citation>
    <scope>NUCLEOTIDE SEQUENCE [LARGE SCALE GENOMIC DNA]</scope>
    <source>
        <strain evidence="8 9">BRCS1</strain>
    </source>
</reference>
<evidence type="ECO:0000313" key="9">
    <source>
        <dbReference type="Proteomes" id="UP000424673"/>
    </source>
</evidence>
<dbReference type="Pfam" id="PF08544">
    <property type="entry name" value="GHMP_kinases_C"/>
    <property type="match status" value="1"/>
</dbReference>
<protein>
    <submittedName>
        <fullName evidence="8">Dehydrogenase</fullName>
    </submittedName>
</protein>
<dbReference type="PANTHER" id="PTHR32463:SF0">
    <property type="entry name" value="L-FUCOSE KINASE"/>
    <property type="match status" value="1"/>
</dbReference>
<dbReference type="Pfam" id="PF00288">
    <property type="entry name" value="GHMP_kinases_N"/>
    <property type="match status" value="1"/>
</dbReference>
<keyword evidence="3" id="KW-0418">Kinase</keyword>
<comment type="similarity">
    <text evidence="5">Belongs to the GHMP kinase family.</text>
</comment>
<evidence type="ECO:0000256" key="5">
    <source>
        <dbReference type="ARBA" id="ARBA00038121"/>
    </source>
</evidence>
<name>A0ABX6EDG7_9HYPH</name>
<reference evidence="9" key="1">
    <citation type="submission" date="2019-09" db="EMBL/GenBank/DDBJ databases">
        <title>Isolation and complete genome sequencing of Methylocystis species.</title>
        <authorList>
            <person name="Rumah B.L."/>
            <person name="Stead C.E."/>
            <person name="Stevens B.C."/>
            <person name="Minton N.P."/>
            <person name="Grosse-Honebrink A."/>
            <person name="Zhang Y."/>
        </authorList>
    </citation>
    <scope>NUCLEOTIDE SEQUENCE [LARGE SCALE GENOMIC DNA]</scope>
    <source>
        <strain evidence="9">BRCS1</strain>
    </source>
</reference>
<keyword evidence="1" id="KW-0808">Transferase</keyword>
<dbReference type="Gene3D" id="3.30.230.120">
    <property type="match status" value="1"/>
</dbReference>
<accession>A0ABX6EDG7</accession>
<keyword evidence="9" id="KW-1185">Reference proteome</keyword>
<evidence type="ECO:0000256" key="4">
    <source>
        <dbReference type="ARBA" id="ARBA00022840"/>
    </source>
</evidence>
<evidence type="ECO:0000256" key="3">
    <source>
        <dbReference type="ARBA" id="ARBA00022777"/>
    </source>
</evidence>
<dbReference type="PANTHER" id="PTHR32463">
    <property type="entry name" value="L-FUCOSE KINASE"/>
    <property type="match status" value="1"/>
</dbReference>
<dbReference type="SUPFAM" id="SSF55060">
    <property type="entry name" value="GHMP Kinase, C-terminal domain"/>
    <property type="match status" value="1"/>
</dbReference>
<organism evidence="8 9">
    <name type="scientific">Methylocystis rosea</name>
    <dbReference type="NCBI Taxonomy" id="173366"/>
    <lineage>
        <taxon>Bacteria</taxon>
        <taxon>Pseudomonadati</taxon>
        <taxon>Pseudomonadota</taxon>
        <taxon>Alphaproteobacteria</taxon>
        <taxon>Hyphomicrobiales</taxon>
        <taxon>Methylocystaceae</taxon>
        <taxon>Methylocystis</taxon>
    </lineage>
</organism>
<dbReference type="PIRSF" id="PIRSF036406">
    <property type="entry name" value="Hept_kin"/>
    <property type="match status" value="1"/>
</dbReference>
<evidence type="ECO:0000259" key="6">
    <source>
        <dbReference type="Pfam" id="PF00288"/>
    </source>
</evidence>
<dbReference type="InterPro" id="IPR020568">
    <property type="entry name" value="Ribosomal_Su5_D2-typ_SF"/>
</dbReference>
<dbReference type="InterPro" id="IPR013750">
    <property type="entry name" value="GHMP_kinase_C_dom"/>
</dbReference>
<feature type="domain" description="GHMP kinase N-terminal" evidence="6">
    <location>
        <begin position="98"/>
        <end position="183"/>
    </location>
</feature>